<comment type="caution">
    <text evidence="8">The sequence shown here is derived from an EMBL/GenBank/DDBJ whole genome shotgun (WGS) entry which is preliminary data.</text>
</comment>
<evidence type="ECO:0000313" key="9">
    <source>
        <dbReference type="Proteomes" id="UP000648984"/>
    </source>
</evidence>
<dbReference type="Pfam" id="PF05140">
    <property type="entry name" value="ResB"/>
    <property type="match status" value="1"/>
</dbReference>
<keyword evidence="5 6" id="KW-0472">Membrane</keyword>
<feature type="transmembrane region" description="Helical" evidence="6">
    <location>
        <begin position="68"/>
        <end position="89"/>
    </location>
</feature>
<proteinExistence type="predicted"/>
<dbReference type="InterPro" id="IPR007816">
    <property type="entry name" value="ResB-like_domain"/>
</dbReference>
<dbReference type="EMBL" id="WTVQ01000048">
    <property type="protein sequence ID" value="NMG77046.1"/>
    <property type="molecule type" value="Genomic_DNA"/>
</dbReference>
<gene>
    <name evidence="8" type="ORF">GPA25_20030</name>
</gene>
<organism evidence="8 9">
    <name type="scientific">Aromatoleum diolicum</name>
    <dbReference type="NCBI Taxonomy" id="75796"/>
    <lineage>
        <taxon>Bacteria</taxon>
        <taxon>Pseudomonadati</taxon>
        <taxon>Pseudomonadota</taxon>
        <taxon>Betaproteobacteria</taxon>
        <taxon>Rhodocyclales</taxon>
        <taxon>Rhodocyclaceae</taxon>
        <taxon>Aromatoleum</taxon>
    </lineage>
</organism>
<evidence type="ECO:0000256" key="6">
    <source>
        <dbReference type="SAM" id="Phobius"/>
    </source>
</evidence>
<evidence type="ECO:0000256" key="2">
    <source>
        <dbReference type="ARBA" id="ARBA00022692"/>
    </source>
</evidence>
<evidence type="ECO:0000256" key="1">
    <source>
        <dbReference type="ARBA" id="ARBA00004141"/>
    </source>
</evidence>
<keyword evidence="2 6" id="KW-0812">Transmembrane</keyword>
<protein>
    <recommendedName>
        <fullName evidence="7">ResB-like domain-containing protein</fullName>
    </recommendedName>
</protein>
<evidence type="ECO:0000256" key="4">
    <source>
        <dbReference type="ARBA" id="ARBA00022989"/>
    </source>
</evidence>
<comment type="subcellular location">
    <subcellularLocation>
        <location evidence="1">Membrane</location>
        <topology evidence="1">Multi-pass membrane protein</topology>
    </subcellularLocation>
</comment>
<evidence type="ECO:0000256" key="3">
    <source>
        <dbReference type="ARBA" id="ARBA00022748"/>
    </source>
</evidence>
<accession>A0ABX1QF29</accession>
<name>A0ABX1QF29_9RHOO</name>
<keyword evidence="9" id="KW-1185">Reference proteome</keyword>
<evidence type="ECO:0000313" key="8">
    <source>
        <dbReference type="EMBL" id="NMG77046.1"/>
    </source>
</evidence>
<evidence type="ECO:0000259" key="7">
    <source>
        <dbReference type="Pfam" id="PF05140"/>
    </source>
</evidence>
<evidence type="ECO:0000256" key="5">
    <source>
        <dbReference type="ARBA" id="ARBA00023136"/>
    </source>
</evidence>
<keyword evidence="4 6" id="KW-1133">Transmembrane helix</keyword>
<feature type="transmembrane region" description="Helical" evidence="6">
    <location>
        <begin position="336"/>
        <end position="357"/>
    </location>
</feature>
<keyword evidence="3" id="KW-0201">Cytochrome c-type biogenesis</keyword>
<dbReference type="Proteomes" id="UP000648984">
    <property type="component" value="Unassembled WGS sequence"/>
</dbReference>
<feature type="transmembrane region" description="Helical" evidence="6">
    <location>
        <begin position="101"/>
        <end position="121"/>
    </location>
</feature>
<reference evidence="8 9" key="1">
    <citation type="submission" date="2019-12" db="EMBL/GenBank/DDBJ databases">
        <title>Comparative genomics gives insights into the taxonomy of the Azoarcus-Aromatoleum group and reveals separate origins of nif in the plant-associated Azoarcus and non-plant-associated Aromatoleum sub-groups.</title>
        <authorList>
            <person name="Lafos M."/>
            <person name="Maluk M."/>
            <person name="Batista M."/>
            <person name="Junghare M."/>
            <person name="Carmona M."/>
            <person name="Faoro H."/>
            <person name="Cruz L.M."/>
            <person name="Battistoni F."/>
            <person name="De Souza E."/>
            <person name="Pedrosa F."/>
            <person name="Chen W.-M."/>
            <person name="Poole P.S."/>
            <person name="Dixon R.A."/>
            <person name="James E.K."/>
        </authorList>
    </citation>
    <scope>NUCLEOTIDE SEQUENCE [LARGE SCALE GENOMIC DNA]</scope>
    <source>
        <strain evidence="8 9">22Lin</strain>
    </source>
</reference>
<feature type="domain" description="ResB-like" evidence="7">
    <location>
        <begin position="101"/>
        <end position="349"/>
    </location>
</feature>
<sequence>MDRNQLRRAELWRQGLDVRRIRLPMKDAPGSSVNMRRWLNALASPKLSASFFVVMAAAALWAKVPERSATLAMLLPFSLLTLNLLAAIVTSRRFRADLPLLVFHLALLALIVALVLARLTYFEGQATVTAGTSFDGSLLNEESGALHDRRIAEIRFTNVGFTENHPERGRFHTTYNRVRWQSDDGQTHTADIGDDIPLVINGYRIYTSRHRGFSPVFRWQTADGADEWGTVQLRDSNNGAFAGANDWVLPDGREAWLMVDPETAEETGTTAETRGARVRTNLGAGTEAQRIVLRIGDTRHTLTPGDQLALSGGTLTYVRLDSWMGYRIVADPTKPWLIGAVALVVMSLVWFYARIIFRPLPAAPLTT</sequence>